<name>F4RLL4_MELLP</name>
<keyword evidence="2" id="KW-0472">Membrane</keyword>
<dbReference type="InParanoid" id="F4RLL4"/>
<dbReference type="KEGG" id="mlr:MELLADRAFT_77765"/>
<feature type="compositionally biased region" description="Acidic residues" evidence="1">
    <location>
        <begin position="418"/>
        <end position="429"/>
    </location>
</feature>
<feature type="region of interest" description="Disordered" evidence="1">
    <location>
        <begin position="392"/>
        <end position="480"/>
    </location>
</feature>
<dbReference type="EMBL" id="GL883107">
    <property type="protein sequence ID" value="EGG06728.1"/>
    <property type="molecule type" value="Genomic_DNA"/>
</dbReference>
<feature type="compositionally biased region" description="Low complexity" evidence="1">
    <location>
        <begin position="325"/>
        <end position="334"/>
    </location>
</feature>
<feature type="compositionally biased region" description="Polar residues" evidence="1">
    <location>
        <begin position="239"/>
        <end position="262"/>
    </location>
</feature>
<dbReference type="eggNOG" id="ENOG502QVJI">
    <property type="taxonomic scope" value="Eukaryota"/>
</dbReference>
<organism evidence="4">
    <name type="scientific">Melampsora larici-populina (strain 98AG31 / pathotype 3-4-7)</name>
    <name type="common">Poplar leaf rust fungus</name>
    <dbReference type="NCBI Taxonomy" id="747676"/>
    <lineage>
        <taxon>Eukaryota</taxon>
        <taxon>Fungi</taxon>
        <taxon>Dikarya</taxon>
        <taxon>Basidiomycota</taxon>
        <taxon>Pucciniomycotina</taxon>
        <taxon>Pucciniomycetes</taxon>
        <taxon>Pucciniales</taxon>
        <taxon>Melampsoraceae</taxon>
        <taxon>Melampsora</taxon>
    </lineage>
</organism>
<feature type="compositionally biased region" description="Polar residues" evidence="1">
    <location>
        <begin position="304"/>
        <end position="324"/>
    </location>
</feature>
<gene>
    <name evidence="3" type="ORF">MELLADRAFT_77765</name>
</gene>
<keyword evidence="2" id="KW-0812">Transmembrane</keyword>
<feature type="compositionally biased region" description="Basic and acidic residues" evidence="1">
    <location>
        <begin position="462"/>
        <end position="480"/>
    </location>
</feature>
<dbReference type="AlphaFoldDB" id="F4RLL4"/>
<dbReference type="OrthoDB" id="2507119at2759"/>
<feature type="transmembrane region" description="Helical" evidence="2">
    <location>
        <begin position="42"/>
        <end position="64"/>
    </location>
</feature>
<evidence type="ECO:0000256" key="1">
    <source>
        <dbReference type="SAM" id="MobiDB-lite"/>
    </source>
</evidence>
<evidence type="ECO:0000256" key="2">
    <source>
        <dbReference type="SAM" id="Phobius"/>
    </source>
</evidence>
<feature type="compositionally biased region" description="Basic and acidic residues" evidence="1">
    <location>
        <begin position="278"/>
        <end position="287"/>
    </location>
</feature>
<keyword evidence="4" id="KW-1185">Reference proteome</keyword>
<protein>
    <submittedName>
        <fullName evidence="3">Uncharacterized protein</fullName>
    </submittedName>
</protein>
<keyword evidence="2" id="KW-1133">Transmembrane helix</keyword>
<accession>F4RLL4</accession>
<dbReference type="HOGENOM" id="CLU_016579_1_1_1"/>
<feature type="transmembrane region" description="Helical" evidence="2">
    <location>
        <begin position="113"/>
        <end position="132"/>
    </location>
</feature>
<dbReference type="VEuPathDB" id="FungiDB:MELLADRAFT_77765"/>
<evidence type="ECO:0000313" key="3">
    <source>
        <dbReference type="EMBL" id="EGG06728.1"/>
    </source>
</evidence>
<proteinExistence type="predicted"/>
<dbReference type="GeneID" id="18932993"/>
<sequence length="493" mass="55828">MASSSSSSSPYSSLPVAYSYWPFMFDYVEVTMPPPDWDTIALVGWFMMQSAVTFLAHATHIQFLTLLFPSSLERKLIIAFLGPLCVFASAMYFTNFLPDPNMQDLGDAIRNTATSTLSLLYTSGLLIWGCAVNRKRAWDQEGGTFGFGVISITLAFIGTATNFVEVKEDRLRWLPWLVNTVLLWQSWTGFWWWVGAGMWTGEVVDLEMREERQRRREEKRIKKKAKMLNILIPKSQSNLAVGTRADPTSTADNGPKVNSSPISSRTSVFSTRRRRRGLGTDHTRTNEDSEIEMDNLELTRVDSRNPNAASSSVPQRTHTAPTEISSSSPSNDSSHGILSAFNMPDFIDRWFGRLSAAHNAAAKKQARTAGEMRQTEQVKKWGIGAMTERVISEQSRRSSAVPNLSGHSRSSRAAREKEDEDEEEDEDGWISDREREAGPSGSCHQQRIEHRQGFGDPPDLDEERRNRNRNRSESKSWKDRLMKARLRDVTHYD</sequence>
<feature type="transmembrane region" description="Helical" evidence="2">
    <location>
        <begin position="144"/>
        <end position="164"/>
    </location>
</feature>
<dbReference type="STRING" id="747676.F4RLL4"/>
<dbReference type="Proteomes" id="UP000001072">
    <property type="component" value="Unassembled WGS sequence"/>
</dbReference>
<feature type="transmembrane region" description="Helical" evidence="2">
    <location>
        <begin position="76"/>
        <end position="93"/>
    </location>
</feature>
<feature type="compositionally biased region" description="Polar residues" evidence="1">
    <location>
        <begin position="397"/>
        <end position="408"/>
    </location>
</feature>
<reference evidence="4" key="1">
    <citation type="journal article" date="2011" name="Proc. Natl. Acad. Sci. U.S.A.">
        <title>Obligate biotrophy features unraveled by the genomic analysis of rust fungi.</title>
        <authorList>
            <person name="Duplessis S."/>
            <person name="Cuomo C.A."/>
            <person name="Lin Y.-C."/>
            <person name="Aerts A."/>
            <person name="Tisserant E."/>
            <person name="Veneault-Fourrey C."/>
            <person name="Joly D.L."/>
            <person name="Hacquard S."/>
            <person name="Amselem J."/>
            <person name="Cantarel B.L."/>
            <person name="Chiu R."/>
            <person name="Coutinho P.M."/>
            <person name="Feau N."/>
            <person name="Field M."/>
            <person name="Frey P."/>
            <person name="Gelhaye E."/>
            <person name="Goldberg J."/>
            <person name="Grabherr M.G."/>
            <person name="Kodira C.D."/>
            <person name="Kohler A."/>
            <person name="Kuees U."/>
            <person name="Lindquist E.A."/>
            <person name="Lucas S.M."/>
            <person name="Mago R."/>
            <person name="Mauceli E."/>
            <person name="Morin E."/>
            <person name="Murat C."/>
            <person name="Pangilinan J.L."/>
            <person name="Park R."/>
            <person name="Pearson M."/>
            <person name="Quesneville H."/>
            <person name="Rouhier N."/>
            <person name="Sakthikumar S."/>
            <person name="Salamov A.A."/>
            <person name="Schmutz J."/>
            <person name="Selles B."/>
            <person name="Shapiro H."/>
            <person name="Tanguay P."/>
            <person name="Tuskan G.A."/>
            <person name="Henrissat B."/>
            <person name="Van de Peer Y."/>
            <person name="Rouze P."/>
            <person name="Ellis J.G."/>
            <person name="Dodds P.N."/>
            <person name="Schein J.E."/>
            <person name="Zhong S."/>
            <person name="Hamelin R.C."/>
            <person name="Grigoriev I.V."/>
            <person name="Szabo L.J."/>
            <person name="Martin F."/>
        </authorList>
    </citation>
    <scope>NUCLEOTIDE SEQUENCE [LARGE SCALE GENOMIC DNA]</scope>
    <source>
        <strain evidence="4">98AG31 / pathotype 3-4-7</strain>
    </source>
</reference>
<evidence type="ECO:0000313" key="4">
    <source>
        <dbReference type="Proteomes" id="UP000001072"/>
    </source>
</evidence>
<dbReference type="RefSeq" id="XP_007410168.1">
    <property type="nucleotide sequence ID" value="XM_007410106.1"/>
</dbReference>
<feature type="region of interest" description="Disordered" evidence="1">
    <location>
        <begin position="239"/>
        <end position="336"/>
    </location>
</feature>